<evidence type="ECO:0000313" key="7">
    <source>
        <dbReference type="EMBL" id="CDP37011.1"/>
    </source>
</evidence>
<dbReference type="Gene3D" id="3.30.1360.40">
    <property type="match status" value="1"/>
</dbReference>
<reference evidence="7" key="1">
    <citation type="submission" date="2014-02" db="EMBL/GenBank/DDBJ databases">
        <authorList>
            <person name="Genoscope - CEA"/>
        </authorList>
    </citation>
    <scope>NUCLEOTIDE SEQUENCE</scope>
    <source>
        <strain evidence="7">LS3</strain>
    </source>
</reference>
<protein>
    <recommendedName>
        <fullName evidence="2">Ribosome-recycling factor, mitochondrial</fullName>
    </recommendedName>
    <alternativeName>
        <fullName evidence="5">Ribosome-releasing factor, mitochondrial</fullName>
    </alternativeName>
</protein>
<proteinExistence type="inferred from homology"/>
<dbReference type="PANTHER" id="PTHR20982">
    <property type="entry name" value="RIBOSOME RECYCLING FACTOR"/>
    <property type="match status" value="1"/>
</dbReference>
<sequence length="260" mass="29038">MFRGLSRIARPQVVRTVAPQCGRSLPLAVNQFSSSAVALKKGGRKNNNTNAKDSKEEVEGPGIEEIKSLVKGVEAKFKDTVEQFLIKTTEVRQGRASSAKIGQIRVPLSSDEGTQELRSLANIQMKNNNRTIVLTVFDPRHVKYVTASVLAEIGVTPQVDSRNEQVVTITIPTRTADANKELIKQMRHEYEHFRNSPSKHSLTYIREDLIKHLKKYGKSGALTTDETQAFVQEVEKQFKKYSTTLSDQLKNIEKGISSGK</sequence>
<feature type="domain" description="Ribosome recycling factor" evidence="6">
    <location>
        <begin position="88"/>
        <end position="256"/>
    </location>
</feature>
<dbReference type="PhylomeDB" id="A0A060TCR8"/>
<evidence type="ECO:0000256" key="4">
    <source>
        <dbReference type="ARBA" id="ARBA00024909"/>
    </source>
</evidence>
<dbReference type="EMBL" id="HG937694">
    <property type="protein sequence ID" value="CDP37011.1"/>
    <property type="molecule type" value="Genomic_DNA"/>
</dbReference>
<evidence type="ECO:0000259" key="6">
    <source>
        <dbReference type="Pfam" id="PF01765"/>
    </source>
</evidence>
<accession>A0A060TCR8</accession>
<dbReference type="AlphaFoldDB" id="A0A060TCR8"/>
<comment type="similarity">
    <text evidence="1">Belongs to the RRF family.</text>
</comment>
<organism evidence="7">
    <name type="scientific">Blastobotrys adeninivorans</name>
    <name type="common">Yeast</name>
    <name type="synonym">Arxula adeninivorans</name>
    <dbReference type="NCBI Taxonomy" id="409370"/>
    <lineage>
        <taxon>Eukaryota</taxon>
        <taxon>Fungi</taxon>
        <taxon>Dikarya</taxon>
        <taxon>Ascomycota</taxon>
        <taxon>Saccharomycotina</taxon>
        <taxon>Dipodascomycetes</taxon>
        <taxon>Dipodascales</taxon>
        <taxon>Trichomonascaceae</taxon>
        <taxon>Blastobotrys</taxon>
    </lineage>
</organism>
<dbReference type="Pfam" id="PF01765">
    <property type="entry name" value="RRF"/>
    <property type="match status" value="1"/>
</dbReference>
<dbReference type="GO" id="GO:0006412">
    <property type="term" value="P:translation"/>
    <property type="evidence" value="ECO:0007669"/>
    <property type="project" value="UniProtKB-KW"/>
</dbReference>
<evidence type="ECO:0000256" key="3">
    <source>
        <dbReference type="ARBA" id="ARBA00022917"/>
    </source>
</evidence>
<dbReference type="SUPFAM" id="SSF55194">
    <property type="entry name" value="Ribosome recycling factor, RRF"/>
    <property type="match status" value="1"/>
</dbReference>
<evidence type="ECO:0000256" key="1">
    <source>
        <dbReference type="ARBA" id="ARBA00005912"/>
    </source>
</evidence>
<reference evidence="7" key="2">
    <citation type="submission" date="2014-06" db="EMBL/GenBank/DDBJ databases">
        <title>The complete genome of Blastobotrys (Arxula) adeninivorans LS3 - a yeast of biotechnological interest.</title>
        <authorList>
            <person name="Kunze G."/>
            <person name="Gaillardin C."/>
            <person name="Czernicka M."/>
            <person name="Durrens P."/>
            <person name="Martin T."/>
            <person name="Boer E."/>
            <person name="Gabaldon T."/>
            <person name="Cruz J."/>
            <person name="Talla E."/>
            <person name="Marck C."/>
            <person name="Goffeau A."/>
            <person name="Barbe V."/>
            <person name="Baret P."/>
            <person name="Baronian K."/>
            <person name="Beier S."/>
            <person name="Bleykasten C."/>
            <person name="Bode R."/>
            <person name="Casaregola S."/>
            <person name="Despons L."/>
            <person name="Fairhead C."/>
            <person name="Giersberg M."/>
            <person name="Gierski P."/>
            <person name="Hahnel U."/>
            <person name="Hartmann A."/>
            <person name="Jankowska D."/>
            <person name="Jubin C."/>
            <person name="Jung P."/>
            <person name="Lafontaine I."/>
            <person name="Leh-Louis V."/>
            <person name="Lemaire M."/>
            <person name="Marcet-Houben M."/>
            <person name="Mascher M."/>
            <person name="Morel G."/>
            <person name="Richard G.-F."/>
            <person name="Riechen J."/>
            <person name="Sacerdot C."/>
            <person name="Sarkar A."/>
            <person name="Savel G."/>
            <person name="Schacherer J."/>
            <person name="Sherman D."/>
            <person name="Straub M.-L."/>
            <person name="Stein N."/>
            <person name="Thierry A."/>
            <person name="Trautwein-Schult A."/>
            <person name="Westhof E."/>
            <person name="Worch S."/>
            <person name="Dujon B."/>
            <person name="Souciet J.-L."/>
            <person name="Wincker P."/>
            <person name="Scholz U."/>
            <person name="Neuveglise N."/>
        </authorList>
    </citation>
    <scope>NUCLEOTIDE SEQUENCE</scope>
    <source>
        <strain evidence="7">LS3</strain>
    </source>
</reference>
<dbReference type="PANTHER" id="PTHR20982:SF3">
    <property type="entry name" value="MITOCHONDRIAL RIBOSOME RECYCLING FACTOR PSEUDO 1"/>
    <property type="match status" value="1"/>
</dbReference>
<evidence type="ECO:0000256" key="2">
    <source>
        <dbReference type="ARBA" id="ARBA00020581"/>
    </source>
</evidence>
<dbReference type="InterPro" id="IPR002661">
    <property type="entry name" value="Ribosome_recyc_fac"/>
</dbReference>
<gene>
    <name evidence="7" type="ORF">GNLVRS02_ARAD1D01716g</name>
</gene>
<evidence type="ECO:0000256" key="5">
    <source>
        <dbReference type="ARBA" id="ARBA00033107"/>
    </source>
</evidence>
<name>A0A060TCR8_BLAAD</name>
<dbReference type="Gene3D" id="1.10.132.20">
    <property type="entry name" value="Ribosome-recycling factor"/>
    <property type="match status" value="1"/>
</dbReference>
<comment type="function">
    <text evidence="4">Necessary for protein synthesis in mitochondria. Functions as a ribosome recycling factor in mitochondria.</text>
</comment>
<dbReference type="GO" id="GO:0043023">
    <property type="term" value="F:ribosomal large subunit binding"/>
    <property type="evidence" value="ECO:0007669"/>
    <property type="project" value="TreeGrafter"/>
</dbReference>
<keyword evidence="3" id="KW-0648">Protein biosynthesis</keyword>
<dbReference type="GO" id="GO:0005739">
    <property type="term" value="C:mitochondrion"/>
    <property type="evidence" value="ECO:0007669"/>
    <property type="project" value="TreeGrafter"/>
</dbReference>
<dbReference type="InterPro" id="IPR023584">
    <property type="entry name" value="Ribosome_recyc_fac_dom"/>
</dbReference>
<dbReference type="InterPro" id="IPR036191">
    <property type="entry name" value="RRF_sf"/>
</dbReference>